<comment type="caution">
    <text evidence="1">The sequence shown here is derived from an EMBL/GenBank/DDBJ whole genome shotgun (WGS) entry which is preliminary data.</text>
</comment>
<name>A0ACB9W321_CHAAC</name>
<feature type="non-terminal residue" evidence="1">
    <location>
        <position position="1"/>
    </location>
</feature>
<evidence type="ECO:0000313" key="2">
    <source>
        <dbReference type="Proteomes" id="UP001057452"/>
    </source>
</evidence>
<sequence>VRDASLGWLRREQGLRHRRVGAHACGCKCVCVSCQPWACFHTCLQLSKLRKCFLPLQAVHLQRGKSGRHHGESAVNGSGRKGSLDVQR</sequence>
<protein>
    <submittedName>
        <fullName evidence="1">Uncharacterized protein</fullName>
    </submittedName>
</protein>
<evidence type="ECO:0000313" key="1">
    <source>
        <dbReference type="EMBL" id="KAI4807384.1"/>
    </source>
</evidence>
<dbReference type="EMBL" id="CM043803">
    <property type="protein sequence ID" value="KAI4807384.1"/>
    <property type="molecule type" value="Genomic_DNA"/>
</dbReference>
<proteinExistence type="predicted"/>
<organism evidence="1 2">
    <name type="scientific">Chaenocephalus aceratus</name>
    <name type="common">Blackfin icefish</name>
    <name type="synonym">Chaenichthys aceratus</name>
    <dbReference type="NCBI Taxonomy" id="36190"/>
    <lineage>
        <taxon>Eukaryota</taxon>
        <taxon>Metazoa</taxon>
        <taxon>Chordata</taxon>
        <taxon>Craniata</taxon>
        <taxon>Vertebrata</taxon>
        <taxon>Euteleostomi</taxon>
        <taxon>Actinopterygii</taxon>
        <taxon>Neopterygii</taxon>
        <taxon>Teleostei</taxon>
        <taxon>Neoteleostei</taxon>
        <taxon>Acanthomorphata</taxon>
        <taxon>Eupercaria</taxon>
        <taxon>Perciformes</taxon>
        <taxon>Notothenioidei</taxon>
        <taxon>Channichthyidae</taxon>
        <taxon>Chaenocephalus</taxon>
    </lineage>
</organism>
<reference evidence="1" key="1">
    <citation type="submission" date="2022-05" db="EMBL/GenBank/DDBJ databases">
        <title>Chromosome-level genome of Chaenocephalus aceratus.</title>
        <authorList>
            <person name="Park H."/>
        </authorList>
    </citation>
    <scope>NUCLEOTIDE SEQUENCE</scope>
    <source>
        <strain evidence="1">KU_202001</strain>
    </source>
</reference>
<dbReference type="Proteomes" id="UP001057452">
    <property type="component" value="Chromosome 19"/>
</dbReference>
<keyword evidence="2" id="KW-1185">Reference proteome</keyword>
<feature type="non-terminal residue" evidence="1">
    <location>
        <position position="88"/>
    </location>
</feature>
<gene>
    <name evidence="1" type="ORF">KUCAC02_027194</name>
</gene>
<accession>A0ACB9W321</accession>